<dbReference type="GO" id="GO:0045144">
    <property type="term" value="P:meiotic sister chromatid segregation"/>
    <property type="evidence" value="ECO:0007669"/>
    <property type="project" value="InterPro"/>
</dbReference>
<dbReference type="InterPro" id="IPR044693">
    <property type="entry name" value="SGO_plant"/>
</dbReference>
<evidence type="ECO:0000256" key="1">
    <source>
        <dbReference type="ARBA" id="ARBA00010845"/>
    </source>
</evidence>
<evidence type="ECO:0000313" key="6">
    <source>
        <dbReference type="Proteomes" id="UP000324897"/>
    </source>
</evidence>
<feature type="region of interest" description="Disordered" evidence="3">
    <location>
        <begin position="211"/>
        <end position="260"/>
    </location>
</feature>
<feature type="compositionally biased region" description="Polar residues" evidence="3">
    <location>
        <begin position="217"/>
        <end position="229"/>
    </location>
</feature>
<comment type="caution">
    <text evidence="5">The sequence shown here is derived from an EMBL/GenBank/DDBJ whole genome shotgun (WGS) entry which is preliminary data.</text>
</comment>
<feature type="non-terminal residue" evidence="5">
    <location>
        <position position="1"/>
    </location>
</feature>
<dbReference type="GO" id="GO:0005634">
    <property type="term" value="C:nucleus"/>
    <property type="evidence" value="ECO:0007669"/>
    <property type="project" value="InterPro"/>
</dbReference>
<feature type="compositionally biased region" description="Polar residues" evidence="3">
    <location>
        <begin position="503"/>
        <end position="523"/>
    </location>
</feature>
<dbReference type="GO" id="GO:0034090">
    <property type="term" value="P:maintenance of meiotic sister chromatid cohesion"/>
    <property type="evidence" value="ECO:0007669"/>
    <property type="project" value="InterPro"/>
</dbReference>
<proteinExistence type="inferred from homology"/>
<feature type="region of interest" description="Disordered" evidence="3">
    <location>
        <begin position="1"/>
        <end position="82"/>
    </location>
</feature>
<reference evidence="5 6" key="1">
    <citation type="journal article" date="2019" name="Sci. Rep.">
        <title>A high-quality genome of Eragrostis curvula grass provides insights into Poaceae evolution and supports new strategies to enhance forage quality.</title>
        <authorList>
            <person name="Carballo J."/>
            <person name="Santos B.A.C.M."/>
            <person name="Zappacosta D."/>
            <person name="Garbus I."/>
            <person name="Selva J.P."/>
            <person name="Gallo C.A."/>
            <person name="Diaz A."/>
            <person name="Albertini E."/>
            <person name="Caccamo M."/>
            <person name="Echenique V."/>
        </authorList>
    </citation>
    <scope>NUCLEOTIDE SEQUENCE [LARGE SCALE GENOMIC DNA]</scope>
    <source>
        <strain evidence="6">cv. Victoria</strain>
        <tissue evidence="5">Leaf</tissue>
    </source>
</reference>
<feature type="compositionally biased region" description="Low complexity" evidence="3">
    <location>
        <begin position="1"/>
        <end position="24"/>
    </location>
</feature>
<keyword evidence="6" id="KW-1185">Reference proteome</keyword>
<accession>A0A5J9VWH2</accession>
<name>A0A5J9VWH2_9POAL</name>
<evidence type="ECO:0000256" key="2">
    <source>
        <dbReference type="ARBA" id="ARBA00022829"/>
    </source>
</evidence>
<feature type="compositionally biased region" description="Polar residues" evidence="3">
    <location>
        <begin position="72"/>
        <end position="82"/>
    </location>
</feature>
<gene>
    <name evidence="5" type="ORF">EJB05_13521</name>
</gene>
<organism evidence="5 6">
    <name type="scientific">Eragrostis curvula</name>
    <name type="common">weeping love grass</name>
    <dbReference type="NCBI Taxonomy" id="38414"/>
    <lineage>
        <taxon>Eukaryota</taxon>
        <taxon>Viridiplantae</taxon>
        <taxon>Streptophyta</taxon>
        <taxon>Embryophyta</taxon>
        <taxon>Tracheophyta</taxon>
        <taxon>Spermatophyta</taxon>
        <taxon>Magnoliopsida</taxon>
        <taxon>Liliopsida</taxon>
        <taxon>Poales</taxon>
        <taxon>Poaceae</taxon>
        <taxon>PACMAD clade</taxon>
        <taxon>Chloridoideae</taxon>
        <taxon>Eragrostideae</taxon>
        <taxon>Eragrostidinae</taxon>
        <taxon>Eragrostis</taxon>
    </lineage>
</organism>
<evidence type="ECO:0000256" key="3">
    <source>
        <dbReference type="SAM" id="MobiDB-lite"/>
    </source>
</evidence>
<dbReference type="Gramene" id="TVU40073">
    <property type="protein sequence ID" value="TVU40073"/>
    <property type="gene ID" value="EJB05_13521"/>
</dbReference>
<comment type="similarity">
    <text evidence="1">Belongs to the shugoshin family.</text>
</comment>
<dbReference type="Pfam" id="PF07557">
    <property type="entry name" value="Shugoshin_C"/>
    <property type="match status" value="1"/>
</dbReference>
<dbReference type="PANTHER" id="PTHR34373:SF16">
    <property type="entry name" value="SHUGOSHIN-1"/>
    <property type="match status" value="1"/>
</dbReference>
<dbReference type="OrthoDB" id="770508at2759"/>
<feature type="region of interest" description="Disordered" evidence="3">
    <location>
        <begin position="454"/>
        <end position="528"/>
    </location>
</feature>
<feature type="domain" description="Shugoshin C-terminal" evidence="4">
    <location>
        <begin position="530"/>
        <end position="551"/>
    </location>
</feature>
<protein>
    <recommendedName>
        <fullName evidence="4">Shugoshin C-terminal domain-containing protein</fullName>
    </recommendedName>
</protein>
<keyword evidence="2" id="KW-0159">Chromosome partition</keyword>
<dbReference type="Proteomes" id="UP000324897">
    <property type="component" value="Chromosome 4"/>
</dbReference>
<evidence type="ECO:0000313" key="5">
    <source>
        <dbReference type="EMBL" id="TVU40073.1"/>
    </source>
</evidence>
<dbReference type="InterPro" id="IPR011515">
    <property type="entry name" value="Shugoshin_C"/>
</dbReference>
<dbReference type="AlphaFoldDB" id="A0A5J9VWH2"/>
<feature type="compositionally biased region" description="Basic residues" evidence="3">
    <location>
        <begin position="463"/>
        <end position="474"/>
    </location>
</feature>
<dbReference type="PANTHER" id="PTHR34373">
    <property type="entry name" value="SHUGOSHIN 2"/>
    <property type="match status" value="1"/>
</dbReference>
<dbReference type="GO" id="GO:0000775">
    <property type="term" value="C:chromosome, centromeric region"/>
    <property type="evidence" value="ECO:0007669"/>
    <property type="project" value="InterPro"/>
</dbReference>
<evidence type="ECO:0000259" key="4">
    <source>
        <dbReference type="Pfam" id="PF07557"/>
    </source>
</evidence>
<dbReference type="EMBL" id="RWGY01000007">
    <property type="protein sequence ID" value="TVU40073.1"/>
    <property type="molecule type" value="Genomic_DNA"/>
</dbReference>
<sequence>MAAAAAGKSSSPLGSPSISTSSRPAPHPRASVSPPHEPGRAAPGGPHPNPSGDAPRLRSPPGKGKPVALADISNTGRPNATRSVSVAEVVKENAKLAQLLNEKTRIIELSRVEMQKLHLALQASRQQNQQLALANSQMLAELNLGKDRLKALQHELSCTAAVLKVKDSELERKNKAATQRRKEASSQEVMKAIPSKVAAVEAHRIDGSVASAAGQHSVDSQSAVPSTTGCDEPPKDIITKRISVNRGRNKRKSESSECIKDTNIMQDHYRPHLQPIISLDHEDPRKPVRRRSARLNTVSCEVTEVSCEKLPEDDVVPSAPSSFSVQKQHGSITGIEMEQSLQKESSAIMPEVAMASGFKKFEINEQAQKEANLKEVEEACSSVPGTESHQIGDEASNIKQSNLAETQSSLPFNIIEPSKALEGTGNKRGASKQKLKLCASGKDSAIEHINAKCDSSTSETLHHKEKRKSQRRKSARSDSVLSKDTNSTVESLHEDVIVPLPPSSSNALMETEGCSSMKSTEGQVTGRKSLRRAAEKVVSYKEISLKIKMRRP</sequence>
<feature type="compositionally biased region" description="Polar residues" evidence="3">
    <location>
        <begin position="480"/>
        <end position="490"/>
    </location>
</feature>